<evidence type="ECO:0000256" key="4">
    <source>
        <dbReference type="SAM" id="Phobius"/>
    </source>
</evidence>
<feature type="transmembrane region" description="Helical" evidence="4">
    <location>
        <begin position="38"/>
        <end position="60"/>
    </location>
</feature>
<proteinExistence type="inferred from homology"/>
<dbReference type="Pfam" id="PF05228">
    <property type="entry name" value="CHASE4"/>
    <property type="match status" value="1"/>
</dbReference>
<dbReference type="CDD" id="cd06225">
    <property type="entry name" value="HAMP"/>
    <property type="match status" value="1"/>
</dbReference>
<evidence type="ECO:0000256" key="2">
    <source>
        <dbReference type="SAM" id="Coils"/>
    </source>
</evidence>
<sequence>MGKHPLSGTKNRGRSRAPEESAAAGQENQSLVVAPMNLLTRTLIIIALALACLMGTLILVSDTVLLESYAALEQQEVTSQVHRAASALENEIATIDTINEDWAAWDDTYAFIDDENDEYIASNLVDATFTGLGLNLMLYADTSGEIVHKAYFDLAAETALPLPDEIAGQLTAEPLLTHHPDPESSAAGIIKLPGGLMLISSRPIITSNDEGPVRGALIMGRFLDDDVVADIAETTHLSLRLLDPGSPGIPEDVVTGLQEAGAVAVHPGGLNAVSGYTLASDLHGTPAAVLAVDMPRAIFQQGIATVTYMVLLLLIAAVVFGLATIYLLQKNILSRVALVDRNVTAIGSSGDFSSRLRSEGDDEITGLTDAINGMLGTLEHYHHHLEDLVRERTAEVSAVNAHLKAEIAERRLAEEELEKYKEHLERKVEERTRDLYAAAELLRMEIEERKALEAERTKAFEQIELNMEQFATLNDHIRNPLQVIVGIASLDEENASSTRIIEQAMTIDEIIKQLDRGWIESEKIRAFLKRHY</sequence>
<accession>A0ABT8MB27</accession>
<dbReference type="Proteomes" id="UP001168338">
    <property type="component" value="Unassembled WGS sequence"/>
</dbReference>
<feature type="coiled-coil region" evidence="2">
    <location>
        <begin position="398"/>
        <end position="434"/>
    </location>
</feature>
<evidence type="ECO:0000313" key="7">
    <source>
        <dbReference type="Proteomes" id="UP001168338"/>
    </source>
</evidence>
<organism evidence="6 7">
    <name type="scientific">Methanoculleus frigidifontis</name>
    <dbReference type="NCBI Taxonomy" id="2584085"/>
    <lineage>
        <taxon>Archaea</taxon>
        <taxon>Methanobacteriati</taxon>
        <taxon>Methanobacteriota</taxon>
        <taxon>Stenosarchaea group</taxon>
        <taxon>Methanomicrobia</taxon>
        <taxon>Methanomicrobiales</taxon>
        <taxon>Methanomicrobiaceae</taxon>
        <taxon>Methanoculleus</taxon>
    </lineage>
</organism>
<reference evidence="6" key="1">
    <citation type="submission" date="2019-05" db="EMBL/GenBank/DDBJ databases">
        <title>Methanoculleus sp. FWC-SCC1, a methanogenic archaeon isolated from deep marine cold seep.</title>
        <authorList>
            <person name="Chen Y.-W."/>
            <person name="Chen S.-C."/>
            <person name="Teng N.-H."/>
            <person name="Lai M.-C."/>
        </authorList>
    </citation>
    <scope>NUCLEOTIDE SEQUENCE</scope>
    <source>
        <strain evidence="6">FWC-SCC1</strain>
    </source>
</reference>
<evidence type="ECO:0000256" key="1">
    <source>
        <dbReference type="ARBA" id="ARBA00029447"/>
    </source>
</evidence>
<feature type="region of interest" description="Disordered" evidence="3">
    <location>
        <begin position="1"/>
        <end position="26"/>
    </location>
</feature>
<dbReference type="EMBL" id="VCYH01000006">
    <property type="protein sequence ID" value="MDN7025143.1"/>
    <property type="molecule type" value="Genomic_DNA"/>
</dbReference>
<evidence type="ECO:0000259" key="5">
    <source>
        <dbReference type="PROSITE" id="PS50885"/>
    </source>
</evidence>
<comment type="similarity">
    <text evidence="1">Belongs to the methyl-accepting chemotaxis (MCP) protein family.</text>
</comment>
<dbReference type="PANTHER" id="PTHR32089">
    <property type="entry name" value="METHYL-ACCEPTING CHEMOTAXIS PROTEIN MCPB"/>
    <property type="match status" value="1"/>
</dbReference>
<protein>
    <submittedName>
        <fullName evidence="6">HAMP domain-containing protein</fullName>
    </submittedName>
</protein>
<keyword evidence="4" id="KW-0812">Transmembrane</keyword>
<dbReference type="PANTHER" id="PTHR32089:SF112">
    <property type="entry name" value="LYSOZYME-LIKE PROTEIN-RELATED"/>
    <property type="match status" value="1"/>
</dbReference>
<feature type="domain" description="HAMP" evidence="5">
    <location>
        <begin position="330"/>
        <end position="383"/>
    </location>
</feature>
<keyword evidence="2" id="KW-0175">Coiled coil</keyword>
<keyword evidence="4" id="KW-0472">Membrane</keyword>
<evidence type="ECO:0000313" key="6">
    <source>
        <dbReference type="EMBL" id="MDN7025143.1"/>
    </source>
</evidence>
<feature type="transmembrane region" description="Helical" evidence="4">
    <location>
        <begin position="306"/>
        <end position="328"/>
    </location>
</feature>
<dbReference type="PROSITE" id="PS50885">
    <property type="entry name" value="HAMP"/>
    <property type="match status" value="1"/>
</dbReference>
<dbReference type="Gene3D" id="6.10.340.10">
    <property type="match status" value="1"/>
</dbReference>
<keyword evidence="4" id="KW-1133">Transmembrane helix</keyword>
<name>A0ABT8MB27_9EURY</name>
<dbReference type="InterPro" id="IPR007892">
    <property type="entry name" value="CHASE4"/>
</dbReference>
<dbReference type="InterPro" id="IPR003660">
    <property type="entry name" value="HAMP_dom"/>
</dbReference>
<evidence type="ECO:0000256" key="3">
    <source>
        <dbReference type="SAM" id="MobiDB-lite"/>
    </source>
</evidence>
<gene>
    <name evidence="6" type="ORF">FGU65_09615</name>
</gene>
<keyword evidence="7" id="KW-1185">Reference proteome</keyword>
<comment type="caution">
    <text evidence="6">The sequence shown here is derived from an EMBL/GenBank/DDBJ whole genome shotgun (WGS) entry which is preliminary data.</text>
</comment>